<keyword evidence="1" id="KW-1133">Transmembrane helix</keyword>
<comment type="caution">
    <text evidence="2">The sequence shown here is derived from an EMBL/GenBank/DDBJ whole genome shotgun (WGS) entry which is preliminary data.</text>
</comment>
<protein>
    <submittedName>
        <fullName evidence="2">Uncharacterized protein</fullName>
    </submittedName>
</protein>
<dbReference type="RefSeq" id="WP_250138638.1">
    <property type="nucleotide sequence ID" value="NZ_JALIQP010000001.1"/>
</dbReference>
<sequence>MDRRTTSGLLATLTVVCLAIVGVYGFVSSYLLGSPGEWLVPTVATLAVTVVFVGALAATGARSKRWRENPYW</sequence>
<evidence type="ECO:0000313" key="2">
    <source>
        <dbReference type="EMBL" id="MFC4543587.1"/>
    </source>
</evidence>
<gene>
    <name evidence="2" type="ORF">ACFO5R_16805</name>
</gene>
<keyword evidence="1" id="KW-0812">Transmembrane</keyword>
<feature type="transmembrane region" description="Helical" evidence="1">
    <location>
        <begin position="9"/>
        <end position="32"/>
    </location>
</feature>
<dbReference type="AlphaFoldDB" id="A0ABD5PSM3"/>
<keyword evidence="1" id="KW-0472">Membrane</keyword>
<keyword evidence="3" id="KW-1185">Reference proteome</keyword>
<feature type="transmembrane region" description="Helical" evidence="1">
    <location>
        <begin position="38"/>
        <end position="58"/>
    </location>
</feature>
<reference evidence="2 3" key="1">
    <citation type="journal article" date="2019" name="Int. J. Syst. Evol. Microbiol.">
        <title>The Global Catalogue of Microorganisms (GCM) 10K type strain sequencing project: providing services to taxonomists for standard genome sequencing and annotation.</title>
        <authorList>
            <consortium name="The Broad Institute Genomics Platform"/>
            <consortium name="The Broad Institute Genome Sequencing Center for Infectious Disease"/>
            <person name="Wu L."/>
            <person name="Ma J."/>
        </authorList>
    </citation>
    <scope>NUCLEOTIDE SEQUENCE [LARGE SCALE GENOMIC DNA]</scope>
    <source>
        <strain evidence="2 3">WLHS5</strain>
    </source>
</reference>
<evidence type="ECO:0000256" key="1">
    <source>
        <dbReference type="SAM" id="Phobius"/>
    </source>
</evidence>
<evidence type="ECO:0000313" key="3">
    <source>
        <dbReference type="Proteomes" id="UP001595898"/>
    </source>
</evidence>
<dbReference type="EMBL" id="JBHSFA010000009">
    <property type="protein sequence ID" value="MFC4543587.1"/>
    <property type="molecule type" value="Genomic_DNA"/>
</dbReference>
<name>A0ABD5PSM3_9EURY</name>
<proteinExistence type="predicted"/>
<accession>A0ABD5PSM3</accession>
<organism evidence="2 3">
    <name type="scientific">Halosolutus amylolyticus</name>
    <dbReference type="NCBI Taxonomy" id="2932267"/>
    <lineage>
        <taxon>Archaea</taxon>
        <taxon>Methanobacteriati</taxon>
        <taxon>Methanobacteriota</taxon>
        <taxon>Stenosarchaea group</taxon>
        <taxon>Halobacteria</taxon>
        <taxon>Halobacteriales</taxon>
        <taxon>Natrialbaceae</taxon>
        <taxon>Halosolutus</taxon>
    </lineage>
</organism>
<dbReference type="Proteomes" id="UP001595898">
    <property type="component" value="Unassembled WGS sequence"/>
</dbReference>